<keyword evidence="2" id="KW-1185">Reference proteome</keyword>
<organism evidence="1 2">
    <name type="scientific">SAR92 clade bacterium H455</name>
    <dbReference type="NCBI Taxonomy" id="2974818"/>
    <lineage>
        <taxon>Bacteria</taxon>
        <taxon>Pseudomonadati</taxon>
        <taxon>Pseudomonadota</taxon>
        <taxon>Gammaproteobacteria</taxon>
        <taxon>Cellvibrionales</taxon>
        <taxon>Porticoccaceae</taxon>
        <taxon>SAR92 clade</taxon>
    </lineage>
</organism>
<dbReference type="Proteomes" id="UP001059934">
    <property type="component" value="Chromosome"/>
</dbReference>
<evidence type="ECO:0000313" key="2">
    <source>
        <dbReference type="Proteomes" id="UP001059934"/>
    </source>
</evidence>
<evidence type="ECO:0000313" key="1">
    <source>
        <dbReference type="EMBL" id="UVW34364.1"/>
    </source>
</evidence>
<accession>A0ABY5TQC8</accession>
<sequence length="248" mass="27859">MSRIEPLKTSTENPLELIKTQRSHVIFLLSSSKPDQQGEFVSWSKSAFSARLAELQGVLSVNHFEKHDVDVTEGAYQDIPDDYLSIIELSVDGAEQAEKIIQEIEQLYKLEPSAGVPSTWLYYPVSEKVGRSAIAGEEMLTLAFANPLPGTDQEFREWYCTRHIRHALKVAELVSGQCLELTGYQRPGARQPSYQMIAVYEQEGTPEAMMQSMGLLPEDALDFPALDLINFAEWVYRPMQSIPIAVCS</sequence>
<protein>
    <recommendedName>
        <fullName evidence="3">EthD domain-containing protein</fullName>
    </recommendedName>
</protein>
<name>A0ABY5TQC8_9GAMM</name>
<reference evidence="1" key="1">
    <citation type="submission" date="2022-08" db="EMBL/GenBank/DDBJ databases">
        <title>Catabolic pathway analysis in culturable SAR92 clade bacteria reveals their overlooked roles in DMSP degradation in coastal seas.</title>
        <authorList>
            <person name="He X."/>
            <person name="Zhang X."/>
            <person name="Zhang Y."/>
        </authorList>
    </citation>
    <scope>NUCLEOTIDE SEQUENCE</scope>
    <source>
        <strain evidence="1">H455</strain>
    </source>
</reference>
<evidence type="ECO:0008006" key="3">
    <source>
        <dbReference type="Google" id="ProtNLM"/>
    </source>
</evidence>
<gene>
    <name evidence="1" type="ORF">NYF23_10095</name>
</gene>
<dbReference type="EMBL" id="CP103416">
    <property type="protein sequence ID" value="UVW34364.1"/>
    <property type="molecule type" value="Genomic_DNA"/>
</dbReference>
<proteinExistence type="predicted"/>